<protein>
    <submittedName>
        <fullName evidence="1">Uncharacterized protein</fullName>
    </submittedName>
</protein>
<dbReference type="AlphaFoldDB" id="A0A8H3QN97"/>
<organism evidence="1 2">
    <name type="scientific">Rhizophagus clarus</name>
    <dbReference type="NCBI Taxonomy" id="94130"/>
    <lineage>
        <taxon>Eukaryota</taxon>
        <taxon>Fungi</taxon>
        <taxon>Fungi incertae sedis</taxon>
        <taxon>Mucoromycota</taxon>
        <taxon>Glomeromycotina</taxon>
        <taxon>Glomeromycetes</taxon>
        <taxon>Glomerales</taxon>
        <taxon>Glomeraceae</taxon>
        <taxon>Rhizophagus</taxon>
    </lineage>
</organism>
<gene>
    <name evidence="1" type="ORF">RCL2_001280500</name>
</gene>
<evidence type="ECO:0000313" key="2">
    <source>
        <dbReference type="Proteomes" id="UP000615446"/>
    </source>
</evidence>
<proteinExistence type="predicted"/>
<name>A0A8H3QN97_9GLOM</name>
<accession>A0A8H3QN97</accession>
<sequence>MIQDYSLQTSTTKLEERSIGFRHIIYSIISNKYLSRKRKVMNKQATFDLQRLQVSGKENEDIKDIPKRYICR</sequence>
<dbReference type="Proteomes" id="UP000615446">
    <property type="component" value="Unassembled WGS sequence"/>
</dbReference>
<dbReference type="EMBL" id="BLAL01000156">
    <property type="protein sequence ID" value="GES85701.1"/>
    <property type="molecule type" value="Genomic_DNA"/>
</dbReference>
<reference evidence="1" key="1">
    <citation type="submission" date="2019-10" db="EMBL/GenBank/DDBJ databases">
        <title>Conservation and host-specific expression of non-tandemly repeated heterogenous ribosome RNA gene in arbuscular mycorrhizal fungi.</title>
        <authorList>
            <person name="Maeda T."/>
            <person name="Kobayashi Y."/>
            <person name="Nakagawa T."/>
            <person name="Ezawa T."/>
            <person name="Yamaguchi K."/>
            <person name="Bino T."/>
            <person name="Nishimoto Y."/>
            <person name="Shigenobu S."/>
            <person name="Kawaguchi M."/>
        </authorList>
    </citation>
    <scope>NUCLEOTIDE SEQUENCE</scope>
    <source>
        <strain evidence="1">HR1</strain>
    </source>
</reference>
<comment type="caution">
    <text evidence="1">The sequence shown here is derived from an EMBL/GenBank/DDBJ whole genome shotgun (WGS) entry which is preliminary data.</text>
</comment>
<evidence type="ECO:0000313" key="1">
    <source>
        <dbReference type="EMBL" id="GES85701.1"/>
    </source>
</evidence>